<reference evidence="2 3" key="1">
    <citation type="submission" date="2019-10" db="EMBL/GenBank/DDBJ databases">
        <title>Taxonomy of Antarctic Massilia spp.: description of Massilia rubra sp. nov., Massilia aquatica sp. nov., Massilia mucilaginosa sp. nov., Massilia frigida sp. nov. isolated from streams, lakes and regoliths.</title>
        <authorList>
            <person name="Holochova P."/>
            <person name="Sedlacek I."/>
            <person name="Kralova S."/>
            <person name="Maslanova I."/>
            <person name="Busse H.-J."/>
            <person name="Stankova E."/>
            <person name="Vrbovska V."/>
            <person name="Kovarovic V."/>
            <person name="Bartak M."/>
            <person name="Svec P."/>
            <person name="Pantucek R."/>
        </authorList>
    </citation>
    <scope>NUCLEOTIDE SEQUENCE [LARGE SCALE GENOMIC DNA]</scope>
    <source>
        <strain evidence="2 3">CCM 8733</strain>
    </source>
</reference>
<organism evidence="2 3">
    <name type="scientific">Massilia mucilaginosa</name>
    <dbReference type="NCBI Taxonomy" id="2609282"/>
    <lineage>
        <taxon>Bacteria</taxon>
        <taxon>Pseudomonadati</taxon>
        <taxon>Pseudomonadota</taxon>
        <taxon>Betaproteobacteria</taxon>
        <taxon>Burkholderiales</taxon>
        <taxon>Oxalobacteraceae</taxon>
        <taxon>Telluria group</taxon>
        <taxon>Massilia</taxon>
    </lineage>
</organism>
<protein>
    <submittedName>
        <fullName evidence="2">PEP-CTERM sorting domain-containing protein</fullName>
    </submittedName>
</protein>
<comment type="caution">
    <text evidence="2">The sequence shown here is derived from an EMBL/GenBank/DDBJ whole genome shotgun (WGS) entry which is preliminary data.</text>
</comment>
<evidence type="ECO:0000313" key="2">
    <source>
        <dbReference type="EMBL" id="NHZ92035.1"/>
    </source>
</evidence>
<keyword evidence="3" id="KW-1185">Reference proteome</keyword>
<gene>
    <name evidence="2" type="ORF">F2P45_23945</name>
</gene>
<dbReference type="InterPro" id="IPR013424">
    <property type="entry name" value="Ice-binding_C"/>
</dbReference>
<dbReference type="Proteomes" id="UP000609726">
    <property type="component" value="Unassembled WGS sequence"/>
</dbReference>
<dbReference type="EMBL" id="WHJH01000038">
    <property type="protein sequence ID" value="NHZ92035.1"/>
    <property type="molecule type" value="Genomic_DNA"/>
</dbReference>
<proteinExistence type="predicted"/>
<dbReference type="NCBIfam" id="TIGR02595">
    <property type="entry name" value="PEP_CTERM"/>
    <property type="match status" value="1"/>
</dbReference>
<dbReference type="Pfam" id="PF07589">
    <property type="entry name" value="PEP-CTERM"/>
    <property type="match status" value="1"/>
</dbReference>
<sequence length="154" mass="16590">MRADLHASPAPRDLSSTVYARQELNFTLSPSTRLLFTAQADAGVEQQGMLQSYAIATLEGYLSSEINGVYGYEQFMSTLDRRTGSGSEFLRGALDTGTGVGTGTLSASTYTSFTHFTSAVPEPETYGMLLAGLLVVGGIARRNRRAHSRQTRQA</sequence>
<evidence type="ECO:0000259" key="1">
    <source>
        <dbReference type="Pfam" id="PF07589"/>
    </source>
</evidence>
<accession>A0ABX0NYN9</accession>
<feature type="domain" description="Ice-binding protein C-terminal" evidence="1">
    <location>
        <begin position="119"/>
        <end position="145"/>
    </location>
</feature>
<evidence type="ECO:0000313" key="3">
    <source>
        <dbReference type="Proteomes" id="UP000609726"/>
    </source>
</evidence>
<name>A0ABX0NYN9_9BURK</name>